<dbReference type="Pfam" id="PF00437">
    <property type="entry name" value="T2SSE"/>
    <property type="match status" value="1"/>
</dbReference>
<keyword evidence="3" id="KW-0547">Nucleotide-binding</keyword>
<reference evidence="10 11" key="1">
    <citation type="submission" date="2012-06" db="EMBL/GenBank/DDBJ databases">
        <title>The complete chromosome of genome of Turneriella parva DSM 21527.</title>
        <authorList>
            <consortium name="US DOE Joint Genome Institute (JGI-PGF)"/>
            <person name="Lucas S."/>
            <person name="Han J."/>
            <person name="Lapidus A."/>
            <person name="Bruce D."/>
            <person name="Goodwin L."/>
            <person name="Pitluck S."/>
            <person name="Peters L."/>
            <person name="Kyrpides N."/>
            <person name="Mavromatis K."/>
            <person name="Ivanova N."/>
            <person name="Mikhailova N."/>
            <person name="Chertkov O."/>
            <person name="Detter J.C."/>
            <person name="Tapia R."/>
            <person name="Han C."/>
            <person name="Land M."/>
            <person name="Hauser L."/>
            <person name="Markowitz V."/>
            <person name="Cheng J.-F."/>
            <person name="Hugenholtz P."/>
            <person name="Woyke T."/>
            <person name="Wu D."/>
            <person name="Gronow S."/>
            <person name="Wellnitz S."/>
            <person name="Brambilla E."/>
            <person name="Klenk H.-P."/>
            <person name="Eisen J.A."/>
        </authorList>
    </citation>
    <scope>NUCLEOTIDE SEQUENCE [LARGE SCALE GENOMIC DNA]</scope>
    <source>
        <strain evidence="11">ATCC BAA-1111 / DSM 21527 / NCTC 11395 / H</strain>
    </source>
</reference>
<dbReference type="GO" id="GO:0005886">
    <property type="term" value="C:plasma membrane"/>
    <property type="evidence" value="ECO:0007669"/>
    <property type="project" value="TreeGrafter"/>
</dbReference>
<evidence type="ECO:0000313" key="10">
    <source>
        <dbReference type="EMBL" id="AFM14755.1"/>
    </source>
</evidence>
<keyword evidence="11" id="KW-1185">Reference proteome</keyword>
<dbReference type="EMBL" id="CP002959">
    <property type="protein sequence ID" value="AFM14755.1"/>
    <property type="molecule type" value="Genomic_DNA"/>
</dbReference>
<dbReference type="GO" id="GO:0008564">
    <property type="term" value="F:protein-exporting ATPase activity"/>
    <property type="evidence" value="ECO:0007669"/>
    <property type="project" value="UniProtKB-EC"/>
</dbReference>
<dbReference type="OrthoDB" id="9808272at2"/>
<feature type="domain" description="Bacterial type II secretion system protein E" evidence="9">
    <location>
        <begin position="377"/>
        <end position="391"/>
    </location>
</feature>
<dbReference type="PANTHER" id="PTHR30258:SF2">
    <property type="entry name" value="COMG OPERON PROTEIN 1"/>
    <property type="match status" value="1"/>
</dbReference>
<evidence type="ECO:0000256" key="2">
    <source>
        <dbReference type="ARBA" id="ARBA00022448"/>
    </source>
</evidence>
<dbReference type="SUPFAM" id="SSF160246">
    <property type="entry name" value="EspE N-terminal domain-like"/>
    <property type="match status" value="1"/>
</dbReference>
<dbReference type="SMART" id="SM00382">
    <property type="entry name" value="AAA"/>
    <property type="match status" value="1"/>
</dbReference>
<dbReference type="GO" id="GO:0015628">
    <property type="term" value="P:protein secretion by the type II secretion system"/>
    <property type="evidence" value="ECO:0007669"/>
    <property type="project" value="InterPro"/>
</dbReference>
<dbReference type="Gene3D" id="3.40.50.300">
    <property type="entry name" value="P-loop containing nucleotide triphosphate hydrolases"/>
    <property type="match status" value="1"/>
</dbReference>
<comment type="similarity">
    <text evidence="1">Belongs to the GSP E family.</text>
</comment>
<dbReference type="Gene3D" id="3.30.450.90">
    <property type="match status" value="1"/>
</dbReference>
<evidence type="ECO:0000259" key="9">
    <source>
        <dbReference type="PROSITE" id="PS00662"/>
    </source>
</evidence>
<dbReference type="STRING" id="869212.Turpa_4122"/>
<evidence type="ECO:0000256" key="1">
    <source>
        <dbReference type="ARBA" id="ARBA00006611"/>
    </source>
</evidence>
<dbReference type="EC" id="7.4.2.8" evidence="7"/>
<dbReference type="InterPro" id="IPR003593">
    <property type="entry name" value="AAA+_ATPase"/>
</dbReference>
<dbReference type="InterPro" id="IPR037257">
    <property type="entry name" value="T2SS_E_N_sf"/>
</dbReference>
<dbReference type="PATRIC" id="fig|869212.3.peg.4164"/>
<evidence type="ECO:0000313" key="11">
    <source>
        <dbReference type="Proteomes" id="UP000006048"/>
    </source>
</evidence>
<sequence>MRRFGDILVEEGLIEEDELKKALTLQRKSAYKLGQILIKKGLISEEDALKALSKQYEMEFAEKLEPKNIEQLTDKVPLKFVQKYRVVPYFIEDREIRIAMTDPSILHPLDEFRLLFLGYDVKPVLTRESEILRVIHNVYEAKSRAEDTDLGMSDGLELLDDIQDLHDSTELANQAPIIKLVNMILSNAVNEKASDIHFEPQEKDFIIRFRIDGILHKMMAPPKSVQNGVISRVKIMANLNIAENRLPQDGRIRLRFSGNDIDIRVSSLPTQHGERLVLRLLNRTASKYELASIGFEKDTYDLFVETINQPNGIVLITGPTGSGKTTTLYAALTRLNSSERNIITVEDPIEYQIDGIGQVQARPKIGFTFAEGLRSILRQDPDVIMVGEIRDEETARIAIQSSLTGHLVFSTLHTNDAPSAVTRLIDMGIEPFLVTSTCRGIMAQRLVRRLCTHCKKPKTVNVKDLTSLGLSYISNKKKATAPTGKVKIFEPNGCKECMNTGYRGRMGVYEFMPLTAKLRELVLARVSLDELKDEAIREGMVTLRNAALRQVILGITSLDEAMRIT</sequence>
<evidence type="ECO:0000256" key="6">
    <source>
        <dbReference type="ARBA" id="ARBA00022967"/>
    </source>
</evidence>
<protein>
    <recommendedName>
        <fullName evidence="7">protein-secreting ATPase</fullName>
        <ecNumber evidence="7">7.4.2.8</ecNumber>
    </recommendedName>
</protein>
<organism evidence="10 11">
    <name type="scientific">Turneriella parva (strain ATCC BAA-1111 / DSM 21527 / NCTC 11395 / H)</name>
    <name type="common">Leptospira parva</name>
    <dbReference type="NCBI Taxonomy" id="869212"/>
    <lineage>
        <taxon>Bacteria</taxon>
        <taxon>Pseudomonadati</taxon>
        <taxon>Spirochaetota</taxon>
        <taxon>Spirochaetia</taxon>
        <taxon>Leptospirales</taxon>
        <taxon>Leptospiraceae</taxon>
        <taxon>Turneriella</taxon>
    </lineage>
</organism>
<dbReference type="NCBIfam" id="TIGR02533">
    <property type="entry name" value="type_II_gspE"/>
    <property type="match status" value="1"/>
</dbReference>
<dbReference type="InterPro" id="IPR001482">
    <property type="entry name" value="T2SS/T4SS_dom"/>
</dbReference>
<dbReference type="FunFam" id="3.30.450.90:FF:000001">
    <property type="entry name" value="Type II secretion system ATPase GspE"/>
    <property type="match status" value="1"/>
</dbReference>
<evidence type="ECO:0000256" key="3">
    <source>
        <dbReference type="ARBA" id="ARBA00022741"/>
    </source>
</evidence>
<dbReference type="Gene3D" id="1.10.40.70">
    <property type="match status" value="1"/>
</dbReference>
<evidence type="ECO:0000256" key="4">
    <source>
        <dbReference type="ARBA" id="ARBA00022840"/>
    </source>
</evidence>
<proteinExistence type="inferred from homology"/>
<keyword evidence="5" id="KW-0653">Protein transport</keyword>
<dbReference type="GO" id="GO:0015627">
    <property type="term" value="C:type II protein secretion system complex"/>
    <property type="evidence" value="ECO:0007669"/>
    <property type="project" value="InterPro"/>
</dbReference>
<dbReference type="Gene3D" id="3.30.300.160">
    <property type="entry name" value="Type II secretion system, protein E, N-terminal domain"/>
    <property type="match status" value="1"/>
</dbReference>
<dbReference type="FunFam" id="3.40.50.300:FF:000398">
    <property type="entry name" value="Type IV pilus assembly ATPase PilB"/>
    <property type="match status" value="1"/>
</dbReference>
<keyword evidence="6" id="KW-1278">Translocase</keyword>
<dbReference type="PANTHER" id="PTHR30258">
    <property type="entry name" value="TYPE II SECRETION SYSTEM PROTEIN GSPE-RELATED"/>
    <property type="match status" value="1"/>
</dbReference>
<dbReference type="PROSITE" id="PS00662">
    <property type="entry name" value="T2SP_E"/>
    <property type="match status" value="1"/>
</dbReference>
<accession>I4BBU8</accession>
<dbReference type="Pfam" id="PF05157">
    <property type="entry name" value="MshEN"/>
    <property type="match status" value="1"/>
</dbReference>
<dbReference type="RefSeq" id="WP_014805230.1">
    <property type="nucleotide sequence ID" value="NC_018020.1"/>
</dbReference>
<dbReference type="GO" id="GO:0016887">
    <property type="term" value="F:ATP hydrolysis activity"/>
    <property type="evidence" value="ECO:0007669"/>
    <property type="project" value="TreeGrafter"/>
</dbReference>
<dbReference type="KEGG" id="tpx:Turpa_4122"/>
<dbReference type="InterPro" id="IPR027417">
    <property type="entry name" value="P-loop_NTPase"/>
</dbReference>
<name>I4BBU8_TURPD</name>
<keyword evidence="2" id="KW-0813">Transport</keyword>
<evidence type="ECO:0000256" key="5">
    <source>
        <dbReference type="ARBA" id="ARBA00022927"/>
    </source>
</evidence>
<dbReference type="HOGENOM" id="CLU_013446_10_3_12"/>
<dbReference type="Proteomes" id="UP000006048">
    <property type="component" value="Chromosome"/>
</dbReference>
<keyword evidence="4" id="KW-0067">ATP-binding</keyword>
<dbReference type="CDD" id="cd01129">
    <property type="entry name" value="PulE-GspE-like"/>
    <property type="match status" value="1"/>
</dbReference>
<dbReference type="InterPro" id="IPR007831">
    <property type="entry name" value="T2SS_GspE_N"/>
</dbReference>
<gene>
    <name evidence="10" type="ordered locus">Turpa_4122</name>
</gene>
<comment type="catalytic activity">
    <reaction evidence="8">
        <text>ATP + H2O + cellular proteinSide 1 = ADP + phosphate + cellular proteinSide 2.</text>
        <dbReference type="EC" id="7.4.2.8"/>
    </reaction>
</comment>
<dbReference type="SUPFAM" id="SSF52540">
    <property type="entry name" value="P-loop containing nucleoside triphosphate hydrolases"/>
    <property type="match status" value="1"/>
</dbReference>
<dbReference type="AlphaFoldDB" id="I4BBU8"/>
<evidence type="ECO:0000256" key="8">
    <source>
        <dbReference type="ARBA" id="ARBA00034006"/>
    </source>
</evidence>
<dbReference type="GO" id="GO:0005524">
    <property type="term" value="F:ATP binding"/>
    <property type="evidence" value="ECO:0007669"/>
    <property type="project" value="UniProtKB-KW"/>
</dbReference>
<dbReference type="InterPro" id="IPR013369">
    <property type="entry name" value="T2SS_GspE"/>
</dbReference>
<evidence type="ECO:0000256" key="7">
    <source>
        <dbReference type="ARBA" id="ARBA00024382"/>
    </source>
</evidence>